<organism evidence="8 9">
    <name type="scientific">Aeromicrobium choanae</name>
    <dbReference type="NCBI Taxonomy" id="1736691"/>
    <lineage>
        <taxon>Bacteria</taxon>
        <taxon>Bacillati</taxon>
        <taxon>Actinomycetota</taxon>
        <taxon>Actinomycetes</taxon>
        <taxon>Propionibacteriales</taxon>
        <taxon>Nocardioidaceae</taxon>
        <taxon>Aeromicrobium</taxon>
    </lineage>
</organism>
<dbReference type="OrthoDB" id="3556991at2"/>
<dbReference type="Pfam" id="PF01899">
    <property type="entry name" value="MNHE"/>
    <property type="match status" value="1"/>
</dbReference>
<evidence type="ECO:0000256" key="1">
    <source>
        <dbReference type="ARBA" id="ARBA00004651"/>
    </source>
</evidence>
<dbReference type="Proteomes" id="UP000191040">
    <property type="component" value="Chromosome I"/>
</dbReference>
<evidence type="ECO:0000256" key="5">
    <source>
        <dbReference type="ARBA" id="ARBA00022989"/>
    </source>
</evidence>
<dbReference type="PANTHER" id="PTHR34584">
    <property type="entry name" value="NA(+)/H(+) ANTIPORTER SUBUNIT E1"/>
    <property type="match status" value="1"/>
</dbReference>
<keyword evidence="4 7" id="KW-0812">Transmembrane</keyword>
<dbReference type="EMBL" id="LT796768">
    <property type="protein sequence ID" value="SKB06084.1"/>
    <property type="molecule type" value="Genomic_DNA"/>
</dbReference>
<proteinExistence type="inferred from homology"/>
<keyword evidence="5 7" id="KW-1133">Transmembrane helix</keyword>
<evidence type="ECO:0000313" key="8">
    <source>
        <dbReference type="EMBL" id="SKB06084.1"/>
    </source>
</evidence>
<dbReference type="STRING" id="1736691.SAMN06295964_1170"/>
<evidence type="ECO:0000256" key="2">
    <source>
        <dbReference type="ARBA" id="ARBA00006228"/>
    </source>
</evidence>
<evidence type="ECO:0000256" key="4">
    <source>
        <dbReference type="ARBA" id="ARBA00022692"/>
    </source>
</evidence>
<dbReference type="GO" id="GO:0005886">
    <property type="term" value="C:plasma membrane"/>
    <property type="evidence" value="ECO:0007669"/>
    <property type="project" value="UniProtKB-SubCell"/>
</dbReference>
<keyword evidence="3" id="KW-1003">Cell membrane</keyword>
<dbReference type="PANTHER" id="PTHR34584:SF1">
    <property type="entry name" value="NA(+)_H(+) ANTIPORTER SUBUNIT E1"/>
    <property type="match status" value="1"/>
</dbReference>
<gene>
    <name evidence="8" type="ORF">SAMN06295964_1170</name>
</gene>
<feature type="transmembrane region" description="Helical" evidence="7">
    <location>
        <begin position="63"/>
        <end position="88"/>
    </location>
</feature>
<keyword evidence="6 7" id="KW-0472">Membrane</keyword>
<evidence type="ECO:0000313" key="9">
    <source>
        <dbReference type="Proteomes" id="UP000191040"/>
    </source>
</evidence>
<dbReference type="GO" id="GO:0008324">
    <property type="term" value="F:monoatomic cation transmembrane transporter activity"/>
    <property type="evidence" value="ECO:0007669"/>
    <property type="project" value="InterPro"/>
</dbReference>
<accession>A0A1T4YWA9</accession>
<feature type="transmembrane region" description="Helical" evidence="7">
    <location>
        <begin position="7"/>
        <end position="27"/>
    </location>
</feature>
<dbReference type="RefSeq" id="WP_078699280.1">
    <property type="nucleotide sequence ID" value="NZ_LT796768.1"/>
</dbReference>
<sequence length="185" mass="20680">MADRARGLHVWHVPVILWLTVVWLLLWGEVTPINLIGGLLVSAIIVMVFPFPRVSVDGTVRPWASVVLITRFLADLSVASFGVAWLAIRPKAPPPSAVLRIDLVSRSELRQTLTGELISLVPGSLLIELDSEGQRMWLHVLDAGTPERIETARRKARMQEHRLLKAIGTKAEINESERRLLEEHA</sequence>
<keyword evidence="9" id="KW-1185">Reference proteome</keyword>
<reference evidence="9" key="1">
    <citation type="submission" date="2017-02" db="EMBL/GenBank/DDBJ databases">
        <authorList>
            <person name="Varghese N."/>
            <person name="Submissions S."/>
        </authorList>
    </citation>
    <scope>NUCLEOTIDE SEQUENCE [LARGE SCALE GENOMIC DNA]</scope>
    <source>
        <strain evidence="9">9H-4</strain>
    </source>
</reference>
<comment type="similarity">
    <text evidence="2">Belongs to the CPA3 antiporters (TC 2.A.63) subunit E family.</text>
</comment>
<evidence type="ECO:0000256" key="6">
    <source>
        <dbReference type="ARBA" id="ARBA00023136"/>
    </source>
</evidence>
<comment type="subcellular location">
    <subcellularLocation>
        <location evidence="1">Cell membrane</location>
        <topology evidence="1">Multi-pass membrane protein</topology>
    </subcellularLocation>
</comment>
<dbReference type="AlphaFoldDB" id="A0A1T4YWA9"/>
<feature type="transmembrane region" description="Helical" evidence="7">
    <location>
        <begin position="33"/>
        <end position="51"/>
    </location>
</feature>
<dbReference type="NCBIfam" id="NF006521">
    <property type="entry name" value="PRK08965.1-5"/>
    <property type="match status" value="1"/>
</dbReference>
<dbReference type="InterPro" id="IPR002758">
    <property type="entry name" value="Cation_antiport_E"/>
</dbReference>
<name>A0A1T4YWA9_9ACTN</name>
<protein>
    <submittedName>
        <fullName evidence="8">Multisubunit sodium/proton antiporter, MrpE subunit</fullName>
    </submittedName>
</protein>
<evidence type="ECO:0000256" key="7">
    <source>
        <dbReference type="SAM" id="Phobius"/>
    </source>
</evidence>
<evidence type="ECO:0000256" key="3">
    <source>
        <dbReference type="ARBA" id="ARBA00022475"/>
    </source>
</evidence>